<feature type="region of interest" description="Disordered" evidence="1">
    <location>
        <begin position="364"/>
        <end position="647"/>
    </location>
</feature>
<evidence type="ECO:0000313" key="4">
    <source>
        <dbReference type="Proteomes" id="UP001157017"/>
    </source>
</evidence>
<dbReference type="InterPro" id="IPR026395">
    <property type="entry name" value="CshA_fibril"/>
</dbReference>
<feature type="compositionally biased region" description="Low complexity" evidence="1">
    <location>
        <begin position="587"/>
        <end position="622"/>
    </location>
</feature>
<keyword evidence="4" id="KW-1185">Reference proteome</keyword>
<evidence type="ECO:0000313" key="3">
    <source>
        <dbReference type="EMBL" id="GMA87747.1"/>
    </source>
</evidence>
<dbReference type="Proteomes" id="UP001157017">
    <property type="component" value="Unassembled WGS sequence"/>
</dbReference>
<sequence length="647" mass="67806">MTTSAGTYALDATARTLTFTPAAGWSGTSTLTYRLTDADGTATSTVSATVTAPALLAAQPVTSQARGTRTQTVPVTLPAGGSLKLLDGSGDPVPTLAVPAVGTFGVAGGDLTLAPVSGYTGDAAVGYRVTDAYGQTSDSTWTATVGGPQTSQGPTLTDSGVGTAPQHFTLPVPAGSTATLMDGQTGLPTSTWDNGVHGVWRQVGSQVTYTPALGLTGTRTASVHVTNEYGDVVEVQASADVAAPAAPVAAPATSHGTGEAPQQVTLSVPAGGAVDLLDAHGASTAQVVRPGVGTFLLSGNRVVFVPVAGYHGTAVQRYRVTDAYEQTGTGTYTATVTAPAAPTASDVKTTGPAGALQVQAVRVPIGGRLEPARRRRPPRPGAARPGSGRLLDPGHGRQRPVRPREGLLRHGDHGALPGHRRLRPVGRRDLHPLGAGRCGRRPDGERRPARPHRARRERHAARDRAGRPRPHRDGARRGHRHGRRSPSGDRQRHPLGRRCPHHGPGAVQRARQGALEPARRRLGDHPRHRPRTGRALDERRARRRPRRRPHRGACAPCTSPAARRRRPLPTPATCAPCARRWPRRPARSTSWATPTASRRRPTTSGSACSAPAPRRRPCSPAGTSLRTWSAGASRRRSPATRRPPGAP</sequence>
<comment type="caution">
    <text evidence="3">The sequence shown here is derived from an EMBL/GenBank/DDBJ whole genome shotgun (WGS) entry which is preliminary data.</text>
</comment>
<dbReference type="Pfam" id="PF19076">
    <property type="entry name" value="CshA_repeat"/>
    <property type="match status" value="1"/>
</dbReference>
<dbReference type="Gene3D" id="2.60.40.3440">
    <property type="match status" value="2"/>
</dbReference>
<feature type="domain" description="CshA" evidence="2">
    <location>
        <begin position="70"/>
        <end position="145"/>
    </location>
</feature>
<accession>A0ABQ6JHP3</accession>
<feature type="compositionally biased region" description="Basic residues" evidence="1">
    <location>
        <begin position="541"/>
        <end position="551"/>
    </location>
</feature>
<organism evidence="3 4">
    <name type="scientific">Angustibacter aerolatus</name>
    <dbReference type="NCBI Taxonomy" id="1162965"/>
    <lineage>
        <taxon>Bacteria</taxon>
        <taxon>Bacillati</taxon>
        <taxon>Actinomycetota</taxon>
        <taxon>Actinomycetes</taxon>
        <taxon>Kineosporiales</taxon>
        <taxon>Kineosporiaceae</taxon>
    </lineage>
</organism>
<feature type="compositionally biased region" description="Basic and acidic residues" evidence="1">
    <location>
        <begin position="460"/>
        <end position="476"/>
    </location>
</feature>
<evidence type="ECO:0000256" key="1">
    <source>
        <dbReference type="SAM" id="MobiDB-lite"/>
    </source>
</evidence>
<dbReference type="Pfam" id="PF17963">
    <property type="entry name" value="Big_9"/>
    <property type="match status" value="1"/>
</dbReference>
<feature type="compositionally biased region" description="Basic and acidic residues" evidence="1">
    <location>
        <begin position="402"/>
        <end position="413"/>
    </location>
</feature>
<protein>
    <recommendedName>
        <fullName evidence="2">CshA domain-containing protein</fullName>
    </recommendedName>
</protein>
<gene>
    <name evidence="3" type="ORF">GCM10025868_29970</name>
</gene>
<reference evidence="4" key="1">
    <citation type="journal article" date="2019" name="Int. J. Syst. Evol. Microbiol.">
        <title>The Global Catalogue of Microorganisms (GCM) 10K type strain sequencing project: providing services to taxonomists for standard genome sequencing and annotation.</title>
        <authorList>
            <consortium name="The Broad Institute Genomics Platform"/>
            <consortium name="The Broad Institute Genome Sequencing Center for Infectious Disease"/>
            <person name="Wu L."/>
            <person name="Ma J."/>
        </authorList>
    </citation>
    <scope>NUCLEOTIDE SEQUENCE [LARGE SCALE GENOMIC DNA]</scope>
    <source>
        <strain evidence="4">NBRC 108730</strain>
    </source>
</reference>
<feature type="compositionally biased region" description="Basic residues" evidence="1">
    <location>
        <begin position="449"/>
        <end position="459"/>
    </location>
</feature>
<dbReference type="EMBL" id="BSUZ01000001">
    <property type="protein sequence ID" value="GMA87747.1"/>
    <property type="molecule type" value="Genomic_DNA"/>
</dbReference>
<evidence type="ECO:0000259" key="2">
    <source>
        <dbReference type="Pfam" id="PF19076"/>
    </source>
</evidence>
<proteinExistence type="predicted"/>
<name>A0ABQ6JHP3_9ACTN</name>